<evidence type="ECO:0000259" key="6">
    <source>
        <dbReference type="Pfam" id="PF12698"/>
    </source>
</evidence>
<dbReference type="GO" id="GO:0016020">
    <property type="term" value="C:membrane"/>
    <property type="evidence" value="ECO:0007669"/>
    <property type="project" value="UniProtKB-SubCell"/>
</dbReference>
<dbReference type="Pfam" id="PF12698">
    <property type="entry name" value="ABC2_membrane_3"/>
    <property type="match status" value="1"/>
</dbReference>
<dbReference type="GO" id="GO:0140359">
    <property type="term" value="F:ABC-type transporter activity"/>
    <property type="evidence" value="ECO:0007669"/>
    <property type="project" value="InterPro"/>
</dbReference>
<dbReference type="Proteomes" id="UP001458880">
    <property type="component" value="Unassembled WGS sequence"/>
</dbReference>
<keyword evidence="4 5" id="KW-0472">Membrane</keyword>
<evidence type="ECO:0000256" key="5">
    <source>
        <dbReference type="SAM" id="Phobius"/>
    </source>
</evidence>
<feature type="transmembrane region" description="Helical" evidence="5">
    <location>
        <begin position="279"/>
        <end position="303"/>
    </location>
</feature>
<organism evidence="7 8">
    <name type="scientific">Popillia japonica</name>
    <name type="common">Japanese beetle</name>
    <dbReference type="NCBI Taxonomy" id="7064"/>
    <lineage>
        <taxon>Eukaryota</taxon>
        <taxon>Metazoa</taxon>
        <taxon>Ecdysozoa</taxon>
        <taxon>Arthropoda</taxon>
        <taxon>Hexapoda</taxon>
        <taxon>Insecta</taxon>
        <taxon>Pterygota</taxon>
        <taxon>Neoptera</taxon>
        <taxon>Endopterygota</taxon>
        <taxon>Coleoptera</taxon>
        <taxon>Polyphaga</taxon>
        <taxon>Scarabaeiformia</taxon>
        <taxon>Scarabaeidae</taxon>
        <taxon>Rutelinae</taxon>
        <taxon>Popillia</taxon>
    </lineage>
</organism>
<name>A0AAW1L3Z3_POPJA</name>
<dbReference type="GO" id="GO:0005319">
    <property type="term" value="F:lipid transporter activity"/>
    <property type="evidence" value="ECO:0007669"/>
    <property type="project" value="TreeGrafter"/>
</dbReference>
<evidence type="ECO:0000256" key="1">
    <source>
        <dbReference type="ARBA" id="ARBA00004141"/>
    </source>
</evidence>
<feature type="domain" description="ABC-2 type transporter transmembrane" evidence="6">
    <location>
        <begin position="217"/>
        <end position="441"/>
    </location>
</feature>
<dbReference type="EMBL" id="JASPKY010000160">
    <property type="protein sequence ID" value="KAK9729425.1"/>
    <property type="molecule type" value="Genomic_DNA"/>
</dbReference>
<keyword evidence="8" id="KW-1185">Reference proteome</keyword>
<keyword evidence="2 5" id="KW-0812">Transmembrane</keyword>
<reference evidence="7" key="1">
    <citation type="submission" date="2023-05" db="EMBL/GenBank/DDBJ databases">
        <authorList>
            <person name="Nardi F."/>
            <person name="Carapelli A."/>
            <person name="Cucini C."/>
        </authorList>
    </citation>
    <scope>NUCLEOTIDE SEQUENCE</scope>
    <source>
        <strain evidence="7">DMR45628</strain>
        <tissue evidence="7">Testes</tissue>
    </source>
</reference>
<feature type="transmembrane region" description="Helical" evidence="5">
    <location>
        <begin position="378"/>
        <end position="399"/>
    </location>
</feature>
<feature type="transmembrane region" description="Helical" evidence="5">
    <location>
        <begin position="315"/>
        <end position="340"/>
    </location>
</feature>
<reference evidence="7 8" key="2">
    <citation type="journal article" date="2024" name="BMC Genomics">
        <title>De novo assembly and annotation of Popillia japonica's genome with initial clues to its potential as an invasive pest.</title>
        <authorList>
            <person name="Cucini C."/>
            <person name="Boschi S."/>
            <person name="Funari R."/>
            <person name="Cardaioli E."/>
            <person name="Iannotti N."/>
            <person name="Marturano G."/>
            <person name="Paoli F."/>
            <person name="Bruttini M."/>
            <person name="Carapelli A."/>
            <person name="Frati F."/>
            <person name="Nardi F."/>
        </authorList>
    </citation>
    <scope>NUCLEOTIDE SEQUENCE [LARGE SCALE GENOMIC DNA]</scope>
    <source>
        <strain evidence="7">DMR45628</strain>
    </source>
</reference>
<gene>
    <name evidence="7" type="ORF">QE152_g15959</name>
</gene>
<evidence type="ECO:0000313" key="7">
    <source>
        <dbReference type="EMBL" id="KAK9729425.1"/>
    </source>
</evidence>
<dbReference type="PANTHER" id="PTHR19229:SF250">
    <property type="entry name" value="ABC TRANSPORTER DOMAIN-CONTAINING PROTEIN-RELATED"/>
    <property type="match status" value="1"/>
</dbReference>
<evidence type="ECO:0000256" key="4">
    <source>
        <dbReference type="ARBA" id="ARBA00023136"/>
    </source>
</evidence>
<comment type="subcellular location">
    <subcellularLocation>
        <location evidence="1">Membrane</location>
        <topology evidence="1">Multi-pass membrane protein</topology>
    </subcellularLocation>
</comment>
<dbReference type="InterPro" id="IPR026082">
    <property type="entry name" value="ABCA"/>
</dbReference>
<accession>A0AAW1L3Z3</accession>
<dbReference type="EMBL" id="JASPKY010000160">
    <property type="protein sequence ID" value="KAK9729426.1"/>
    <property type="molecule type" value="Genomic_DNA"/>
</dbReference>
<evidence type="ECO:0000256" key="2">
    <source>
        <dbReference type="ARBA" id="ARBA00022692"/>
    </source>
</evidence>
<sequence>MPEAAMEFEHLSGIDAEPINFHTTDYSFLTLRCVLNIYIALLLLPNNPLYGHYGLVVPPSVAAFRFNRTAWSPCDNVAVSTIMNNVAAEFNFEKDNCFSNSQTLETALWNNMKAVTLAGIQFSDSLAGRTDLDNNLEVTIRFPSEVRVQNFTQTTLFLWCTHLIFSPYQIAGPRDPNLNNGAPPRYFDEGFLTLQYYISREFIKYHVDNDSFQMPTLTMQRFPYPAWTYDPLLLALRGFLSLMFMLSFVYPCINTVKVITTEKEKQLKEAMKIMGLPNWLHWTAWFIKTFIMLLISIILVLILQHDFSVLNLVDPFLLFVFLVCYACAIITFCFAISVFFSKANVATTIAGFAWFLSYCVWFFIAFQYSTLSLAEKMLICLAWNSAMALGFKMIIMWEGSPDGLVWSKFFSSVTPDDSFTMAHVILMLIIDTFLYLIVALYVEAVFPGDYGIPKRWYFPFTKSFWCGNTKNTGKYTE</sequence>
<comment type="caution">
    <text evidence="7">The sequence shown here is derived from an EMBL/GenBank/DDBJ whole genome shotgun (WGS) entry which is preliminary data.</text>
</comment>
<dbReference type="AlphaFoldDB" id="A0AAW1L3Z3"/>
<feature type="transmembrane region" description="Helical" evidence="5">
    <location>
        <begin position="419"/>
        <end position="446"/>
    </location>
</feature>
<proteinExistence type="predicted"/>
<evidence type="ECO:0000256" key="3">
    <source>
        <dbReference type="ARBA" id="ARBA00022989"/>
    </source>
</evidence>
<evidence type="ECO:0000313" key="8">
    <source>
        <dbReference type="Proteomes" id="UP001458880"/>
    </source>
</evidence>
<dbReference type="InterPro" id="IPR013525">
    <property type="entry name" value="ABC2_TM"/>
</dbReference>
<protein>
    <recommendedName>
        <fullName evidence="6">ABC-2 type transporter transmembrane domain-containing protein</fullName>
    </recommendedName>
</protein>
<keyword evidence="3 5" id="KW-1133">Transmembrane helix</keyword>
<feature type="transmembrane region" description="Helical" evidence="5">
    <location>
        <begin position="346"/>
        <end position="366"/>
    </location>
</feature>
<dbReference type="PANTHER" id="PTHR19229">
    <property type="entry name" value="ATP-BINDING CASSETTE TRANSPORTER SUBFAMILY A ABCA"/>
    <property type="match status" value="1"/>
</dbReference>